<keyword evidence="2" id="KW-1185">Reference proteome</keyword>
<organism evidence="1 2">
    <name type="scientific">Coemansia helicoidea</name>
    <dbReference type="NCBI Taxonomy" id="1286919"/>
    <lineage>
        <taxon>Eukaryota</taxon>
        <taxon>Fungi</taxon>
        <taxon>Fungi incertae sedis</taxon>
        <taxon>Zoopagomycota</taxon>
        <taxon>Kickxellomycotina</taxon>
        <taxon>Kickxellomycetes</taxon>
        <taxon>Kickxellales</taxon>
        <taxon>Kickxellaceae</taxon>
        <taxon>Coemansia</taxon>
    </lineage>
</organism>
<feature type="non-terminal residue" evidence="1">
    <location>
        <position position="1"/>
    </location>
</feature>
<protein>
    <submittedName>
        <fullName evidence="1">Uncharacterized protein</fullName>
    </submittedName>
</protein>
<reference evidence="1" key="1">
    <citation type="submission" date="2022-07" db="EMBL/GenBank/DDBJ databases">
        <title>Phylogenomic reconstructions and comparative analyses of Kickxellomycotina fungi.</title>
        <authorList>
            <person name="Reynolds N.K."/>
            <person name="Stajich J.E."/>
            <person name="Barry K."/>
            <person name="Grigoriev I.V."/>
            <person name="Crous P."/>
            <person name="Smith M.E."/>
        </authorList>
    </citation>
    <scope>NUCLEOTIDE SEQUENCE</scope>
    <source>
        <strain evidence="1">BCRC 34780</strain>
    </source>
</reference>
<evidence type="ECO:0000313" key="2">
    <source>
        <dbReference type="Proteomes" id="UP001140087"/>
    </source>
</evidence>
<comment type="caution">
    <text evidence="1">The sequence shown here is derived from an EMBL/GenBank/DDBJ whole genome shotgun (WGS) entry which is preliminary data.</text>
</comment>
<name>A0ACC1L4R9_9FUNG</name>
<evidence type="ECO:0000313" key="1">
    <source>
        <dbReference type="EMBL" id="KAJ2800768.1"/>
    </source>
</evidence>
<gene>
    <name evidence="1" type="ORF">H4R21_003044</name>
</gene>
<feature type="non-terminal residue" evidence="1">
    <location>
        <position position="152"/>
    </location>
</feature>
<accession>A0ACC1L4R9</accession>
<proteinExistence type="predicted"/>
<dbReference type="Proteomes" id="UP001140087">
    <property type="component" value="Unassembled WGS sequence"/>
</dbReference>
<dbReference type="EMBL" id="JANBUN010000890">
    <property type="protein sequence ID" value="KAJ2800768.1"/>
    <property type="molecule type" value="Genomic_DNA"/>
</dbReference>
<sequence>ARDLQPVGVQDLPQPRTHVREQGQQDVPLPELEDRVAVPPEEERARSRVDPDLPQAEPQGCQRGGCEEAHPPRRQVQPRRCWCLVGRDQRAPHGEARGARRGPRRGGHQGQGEAQGRGHQEEGGSRQRAAGRQVQQEPGPQRARQGLAHRPL</sequence>